<feature type="transmembrane region" description="Helical" evidence="7">
    <location>
        <begin position="167"/>
        <end position="189"/>
    </location>
</feature>
<dbReference type="PANTHER" id="PTHR11403">
    <property type="entry name" value="CYTOCHROME C OXIDASE SUBUNIT III"/>
    <property type="match status" value="1"/>
</dbReference>
<keyword evidence="10" id="KW-1185">Reference proteome</keyword>
<dbReference type="Gene3D" id="1.20.120.80">
    <property type="entry name" value="Cytochrome c oxidase, subunit III, four-helix bundle"/>
    <property type="match status" value="1"/>
</dbReference>
<evidence type="ECO:0000256" key="2">
    <source>
        <dbReference type="ARBA" id="ARBA00010581"/>
    </source>
</evidence>
<evidence type="ECO:0000256" key="4">
    <source>
        <dbReference type="ARBA" id="ARBA00022989"/>
    </source>
</evidence>
<dbReference type="AlphaFoldDB" id="A0A2P2DH11"/>
<feature type="transmembrane region" description="Helical" evidence="7">
    <location>
        <begin position="91"/>
        <end position="111"/>
    </location>
</feature>
<name>A0A2P2DH11_9LEPT</name>
<protein>
    <submittedName>
        <fullName evidence="9">Cytochrome c oxidase subunit III</fullName>
    </submittedName>
</protein>
<comment type="similarity">
    <text evidence="2 6">Belongs to the cytochrome c oxidase subunit 3 family.</text>
</comment>
<evidence type="ECO:0000259" key="8">
    <source>
        <dbReference type="PROSITE" id="PS50253"/>
    </source>
</evidence>
<feature type="domain" description="Heme-copper oxidase subunit III family profile" evidence="8">
    <location>
        <begin position="1"/>
        <end position="190"/>
    </location>
</feature>
<dbReference type="PROSITE" id="PS50253">
    <property type="entry name" value="COX3"/>
    <property type="match status" value="1"/>
</dbReference>
<accession>A0A2P2DH11</accession>
<dbReference type="InterPro" id="IPR024791">
    <property type="entry name" value="Cyt_c/ubiquinol_Oxase_su3"/>
</dbReference>
<proteinExistence type="inferred from homology"/>
<organism evidence="9 10">
    <name type="scientific">Leptospira ellinghausenii</name>
    <dbReference type="NCBI Taxonomy" id="1917822"/>
    <lineage>
        <taxon>Bacteria</taxon>
        <taxon>Pseudomonadati</taxon>
        <taxon>Spirochaetota</taxon>
        <taxon>Spirochaetia</taxon>
        <taxon>Leptospirales</taxon>
        <taxon>Leptospiraceae</taxon>
        <taxon>Leptospira</taxon>
    </lineage>
</organism>
<dbReference type="PANTHER" id="PTHR11403:SF6">
    <property type="entry name" value="NITRIC OXIDE REDUCTASE SUBUNIT E"/>
    <property type="match status" value="1"/>
</dbReference>
<feature type="transmembrane region" description="Helical" evidence="7">
    <location>
        <begin position="131"/>
        <end position="155"/>
    </location>
</feature>
<keyword evidence="4 7" id="KW-1133">Transmembrane helix</keyword>
<reference evidence="10" key="1">
    <citation type="journal article" date="2019" name="Microbiol. Immunol.">
        <title>Molecular and phenotypic characterization of Leptospira johnsonii sp. nov., Leptospira ellinghausenii sp. nov. and Leptospira ryugenii sp. nov. isolated from soil and water in Japan.</title>
        <authorList>
            <person name="Masuzawa T."/>
            <person name="Saito M."/>
            <person name="Nakao R."/>
            <person name="Nikaido Y."/>
            <person name="Matsumoto M."/>
            <person name="Ogawa M."/>
            <person name="Yokoyama M."/>
            <person name="Hidaka Y."/>
            <person name="Tomita J."/>
            <person name="Sakakibara K."/>
            <person name="Suzuki K."/>
            <person name="Yasuda S."/>
            <person name="Sato H."/>
            <person name="Yamaguchi M."/>
            <person name="Yoshida S.I."/>
            <person name="Koizumi N."/>
            <person name="Kawamura Y."/>
        </authorList>
    </citation>
    <scope>NUCLEOTIDE SEQUENCE [LARGE SCALE GENOMIC DNA]</scope>
    <source>
        <strain evidence="10">E18</strain>
    </source>
</reference>
<dbReference type="InterPro" id="IPR013833">
    <property type="entry name" value="Cyt_c_oxidase_su3_a-hlx"/>
</dbReference>
<keyword evidence="5 7" id="KW-0472">Membrane</keyword>
<evidence type="ECO:0000256" key="5">
    <source>
        <dbReference type="ARBA" id="ARBA00023136"/>
    </source>
</evidence>
<comment type="caution">
    <text evidence="9">The sequence shown here is derived from an EMBL/GenBank/DDBJ whole genome shotgun (WGS) entry which is preliminary data.</text>
</comment>
<gene>
    <name evidence="9" type="ORF">LPTSP2_32250</name>
</gene>
<feature type="transmembrane region" description="Helical" evidence="7">
    <location>
        <begin position="61"/>
        <end position="82"/>
    </location>
</feature>
<evidence type="ECO:0000313" key="9">
    <source>
        <dbReference type="EMBL" id="GBF43922.1"/>
    </source>
</evidence>
<evidence type="ECO:0000313" key="10">
    <source>
        <dbReference type="Proteomes" id="UP000245206"/>
    </source>
</evidence>
<dbReference type="GO" id="GO:0004129">
    <property type="term" value="F:cytochrome-c oxidase activity"/>
    <property type="evidence" value="ECO:0007669"/>
    <property type="project" value="InterPro"/>
</dbReference>
<evidence type="ECO:0000256" key="6">
    <source>
        <dbReference type="RuleBase" id="RU003376"/>
    </source>
</evidence>
<dbReference type="RefSeq" id="WP_108961026.1">
    <property type="nucleotide sequence ID" value="NZ_BFAZ01000009.1"/>
</dbReference>
<dbReference type="GO" id="GO:0005886">
    <property type="term" value="C:plasma membrane"/>
    <property type="evidence" value="ECO:0007669"/>
    <property type="project" value="UniProtKB-SubCell"/>
</dbReference>
<evidence type="ECO:0000256" key="3">
    <source>
        <dbReference type="ARBA" id="ARBA00022692"/>
    </source>
</evidence>
<keyword evidence="3 6" id="KW-0812">Transmembrane</keyword>
<dbReference type="SUPFAM" id="SSF81452">
    <property type="entry name" value="Cytochrome c oxidase subunit III-like"/>
    <property type="match status" value="1"/>
</dbReference>
<dbReference type="InterPro" id="IPR000298">
    <property type="entry name" value="Cyt_c_oxidase-like_su3"/>
</dbReference>
<sequence length="190" mass="22111">MNETTIEENDSIWYPPGGILIWLIVFVEVITFCMGIGSLVYDKTQNPDGFQTMQKLLHREFAFWNTIFLLTSGFLLAIIVYAKENNKETQFLYVMLGAILFGLAFLFLKSLEFYDKWTLGYTLDTSIFFSYYWLLTGFHYLHVAVGIIILSIVLLNRKTITLLNLEAGGIFWHMCDLIWLILYPALYLIQ</sequence>
<evidence type="ECO:0000256" key="7">
    <source>
        <dbReference type="SAM" id="Phobius"/>
    </source>
</evidence>
<feature type="transmembrane region" description="Helical" evidence="7">
    <location>
        <begin position="20"/>
        <end position="41"/>
    </location>
</feature>
<dbReference type="GO" id="GO:0019646">
    <property type="term" value="P:aerobic electron transport chain"/>
    <property type="evidence" value="ECO:0007669"/>
    <property type="project" value="InterPro"/>
</dbReference>
<dbReference type="EMBL" id="BFAZ01000009">
    <property type="protein sequence ID" value="GBF43922.1"/>
    <property type="molecule type" value="Genomic_DNA"/>
</dbReference>
<dbReference type="OrthoDB" id="9810850at2"/>
<comment type="subcellular location">
    <subcellularLocation>
        <location evidence="6">Cell membrane</location>
        <topology evidence="6">Multi-pass membrane protein</topology>
    </subcellularLocation>
    <subcellularLocation>
        <location evidence="1">Membrane</location>
        <topology evidence="1">Multi-pass membrane protein</topology>
    </subcellularLocation>
</comment>
<dbReference type="InterPro" id="IPR035973">
    <property type="entry name" value="Cyt_c_oxidase_su3-like_sf"/>
</dbReference>
<dbReference type="Pfam" id="PF00510">
    <property type="entry name" value="COX3"/>
    <property type="match status" value="1"/>
</dbReference>
<dbReference type="Proteomes" id="UP000245206">
    <property type="component" value="Unassembled WGS sequence"/>
</dbReference>
<evidence type="ECO:0000256" key="1">
    <source>
        <dbReference type="ARBA" id="ARBA00004141"/>
    </source>
</evidence>